<reference evidence="3" key="1">
    <citation type="journal article" date="2014" name="Int. J. Syst. Evol. Microbiol.">
        <title>Complete genome sequence of Corynebacterium casei LMG S-19264T (=DSM 44701T), isolated from a smear-ripened cheese.</title>
        <authorList>
            <consortium name="US DOE Joint Genome Institute (JGI-PGF)"/>
            <person name="Walter F."/>
            <person name="Albersmeier A."/>
            <person name="Kalinowski J."/>
            <person name="Ruckert C."/>
        </authorList>
    </citation>
    <scope>NUCLEOTIDE SEQUENCE</scope>
    <source>
        <strain evidence="3">CGMCC 4.7368</strain>
    </source>
</reference>
<evidence type="ECO:0000259" key="2">
    <source>
        <dbReference type="PROSITE" id="PS51186"/>
    </source>
</evidence>
<dbReference type="EMBL" id="BMNH01000006">
    <property type="protein sequence ID" value="GGO68442.1"/>
    <property type="molecule type" value="Genomic_DNA"/>
</dbReference>
<keyword evidence="1" id="KW-1133">Transmembrane helix</keyword>
<dbReference type="Pfam" id="PF00583">
    <property type="entry name" value="Acetyltransf_1"/>
    <property type="match status" value="1"/>
</dbReference>
<dbReference type="Gene3D" id="3.40.630.30">
    <property type="match status" value="1"/>
</dbReference>
<gene>
    <name evidence="3" type="ORF">GCM10012289_27220</name>
</gene>
<keyword evidence="4" id="KW-1185">Reference proteome</keyword>
<protein>
    <recommendedName>
        <fullName evidence="2">N-acetyltransferase domain-containing protein</fullName>
    </recommendedName>
</protein>
<dbReference type="AlphaFoldDB" id="A0A918DK11"/>
<proteinExistence type="predicted"/>
<keyword evidence="1" id="KW-0472">Membrane</keyword>
<dbReference type="InterPro" id="IPR000182">
    <property type="entry name" value="GNAT_dom"/>
</dbReference>
<dbReference type="PROSITE" id="PS51186">
    <property type="entry name" value="GNAT"/>
    <property type="match status" value="1"/>
</dbReference>
<dbReference type="Proteomes" id="UP000646523">
    <property type="component" value="Unassembled WGS sequence"/>
</dbReference>
<reference evidence="3" key="2">
    <citation type="submission" date="2020-09" db="EMBL/GenBank/DDBJ databases">
        <authorList>
            <person name="Sun Q."/>
            <person name="Zhou Y."/>
        </authorList>
    </citation>
    <scope>NUCLEOTIDE SEQUENCE</scope>
    <source>
        <strain evidence="3">CGMCC 4.7368</strain>
    </source>
</reference>
<sequence>MVVGDDDPELSKQLDDALTAFNEAATSTAYGDSFSIKVTDGNSELVGGLTAWTWGGLCGISMLWVRGDSRKQGWGSKILQAAEAEAVRRGCDRVAVSSFTFQAPGFYQRHGYVETGRMLGIPDGHEDVHMFKRLTA</sequence>
<dbReference type="CDD" id="cd04301">
    <property type="entry name" value="NAT_SF"/>
    <property type="match status" value="1"/>
</dbReference>
<organism evidence="3 4">
    <name type="scientific">Nonomuraea cavernae</name>
    <dbReference type="NCBI Taxonomy" id="2045107"/>
    <lineage>
        <taxon>Bacteria</taxon>
        <taxon>Bacillati</taxon>
        <taxon>Actinomycetota</taxon>
        <taxon>Actinomycetes</taxon>
        <taxon>Streptosporangiales</taxon>
        <taxon>Streptosporangiaceae</taxon>
        <taxon>Nonomuraea</taxon>
    </lineage>
</organism>
<comment type="caution">
    <text evidence="3">The sequence shown here is derived from an EMBL/GenBank/DDBJ whole genome shotgun (WGS) entry which is preliminary data.</text>
</comment>
<keyword evidence="1" id="KW-0812">Transmembrane</keyword>
<evidence type="ECO:0000256" key="1">
    <source>
        <dbReference type="SAM" id="Phobius"/>
    </source>
</evidence>
<evidence type="ECO:0000313" key="3">
    <source>
        <dbReference type="EMBL" id="GGO68442.1"/>
    </source>
</evidence>
<feature type="transmembrane region" description="Helical" evidence="1">
    <location>
        <begin position="45"/>
        <end position="65"/>
    </location>
</feature>
<dbReference type="GO" id="GO:0016747">
    <property type="term" value="F:acyltransferase activity, transferring groups other than amino-acyl groups"/>
    <property type="evidence" value="ECO:0007669"/>
    <property type="project" value="InterPro"/>
</dbReference>
<feature type="domain" description="N-acetyltransferase" evidence="2">
    <location>
        <begin position="1"/>
        <end position="135"/>
    </location>
</feature>
<dbReference type="SUPFAM" id="SSF55729">
    <property type="entry name" value="Acyl-CoA N-acyltransferases (Nat)"/>
    <property type="match status" value="1"/>
</dbReference>
<dbReference type="InterPro" id="IPR016181">
    <property type="entry name" value="Acyl_CoA_acyltransferase"/>
</dbReference>
<name>A0A918DK11_9ACTN</name>
<accession>A0A918DK11</accession>
<evidence type="ECO:0000313" key="4">
    <source>
        <dbReference type="Proteomes" id="UP000646523"/>
    </source>
</evidence>